<evidence type="ECO:0000313" key="1">
    <source>
        <dbReference type="EMBL" id="CAG8640509.1"/>
    </source>
</evidence>
<proteinExistence type="predicted"/>
<keyword evidence="2" id="KW-1185">Reference proteome</keyword>
<dbReference type="EMBL" id="CAJVQB010004599">
    <property type="protein sequence ID" value="CAG8640509.1"/>
    <property type="molecule type" value="Genomic_DNA"/>
</dbReference>
<comment type="caution">
    <text evidence="1">The sequence shown here is derived from an EMBL/GenBank/DDBJ whole genome shotgun (WGS) entry which is preliminary data.</text>
</comment>
<protein>
    <submittedName>
        <fullName evidence="1">7747_t:CDS:1</fullName>
    </submittedName>
</protein>
<sequence>MANSNLIHLELFEDLSQSLVTDTLKTPFTIAENAKKCETNILTNEKSAFSSTTSLDNIISLDRDQVISSNNLKWNPIWKITYSWLHLGKKKEKPALFYHQKLIKTRDKLQISPEIGFTNQLGTSHLSVIQNLVNTYWLAKNLVAISKINYLMFLTKYHVKFEIYILDYPLFESLEEESRADYRKFIDAIGRVIEKTVCQEIQESLFWSIMINETSENAISVVSYLAEYNDIVQSLYNYFSNSYLQMEHLKMIETQLEEPELHLLKIEYTISKTASILFDMIDQKFLLTTSFLADILKTTSSTEYGNKEIVLIANFYDTKVYNAPFIKSDNLIQEWKYS</sequence>
<reference evidence="1 2" key="1">
    <citation type="submission" date="2021-06" db="EMBL/GenBank/DDBJ databases">
        <authorList>
            <person name="Kallberg Y."/>
            <person name="Tangrot J."/>
            <person name="Rosling A."/>
        </authorList>
    </citation>
    <scope>NUCLEOTIDE SEQUENCE [LARGE SCALE GENOMIC DNA]</scope>
    <source>
        <strain evidence="1 2">120-4 pot B 10/14</strain>
    </source>
</reference>
<evidence type="ECO:0000313" key="2">
    <source>
        <dbReference type="Proteomes" id="UP000789901"/>
    </source>
</evidence>
<accession>A0ABN7UQL2</accession>
<dbReference type="Proteomes" id="UP000789901">
    <property type="component" value="Unassembled WGS sequence"/>
</dbReference>
<gene>
    <name evidence="1" type="ORF">GMARGA_LOCUS8818</name>
</gene>
<organism evidence="1 2">
    <name type="scientific">Gigaspora margarita</name>
    <dbReference type="NCBI Taxonomy" id="4874"/>
    <lineage>
        <taxon>Eukaryota</taxon>
        <taxon>Fungi</taxon>
        <taxon>Fungi incertae sedis</taxon>
        <taxon>Mucoromycota</taxon>
        <taxon>Glomeromycotina</taxon>
        <taxon>Glomeromycetes</taxon>
        <taxon>Diversisporales</taxon>
        <taxon>Gigasporaceae</taxon>
        <taxon>Gigaspora</taxon>
    </lineage>
</organism>
<name>A0ABN7UQL2_GIGMA</name>